<reference evidence="1" key="1">
    <citation type="journal article" date="2015" name="Nature">
        <title>Complex archaea that bridge the gap between prokaryotes and eukaryotes.</title>
        <authorList>
            <person name="Spang A."/>
            <person name="Saw J.H."/>
            <person name="Jorgensen S.L."/>
            <person name="Zaremba-Niedzwiedzka K."/>
            <person name="Martijn J."/>
            <person name="Lind A.E."/>
            <person name="van Eijk R."/>
            <person name="Schleper C."/>
            <person name="Guy L."/>
            <person name="Ettema T.J."/>
        </authorList>
    </citation>
    <scope>NUCLEOTIDE SEQUENCE</scope>
</reference>
<protein>
    <submittedName>
        <fullName evidence="1">Uncharacterized protein</fullName>
    </submittedName>
</protein>
<comment type="caution">
    <text evidence="1">The sequence shown here is derived from an EMBL/GenBank/DDBJ whole genome shotgun (WGS) entry which is preliminary data.</text>
</comment>
<gene>
    <name evidence="1" type="ORF">LCGC14_1435000</name>
</gene>
<accession>A0A0F9MPD3</accession>
<evidence type="ECO:0000313" key="1">
    <source>
        <dbReference type="EMBL" id="KKM71007.1"/>
    </source>
</evidence>
<dbReference type="AlphaFoldDB" id="A0A0F9MPD3"/>
<name>A0A0F9MPD3_9ZZZZ</name>
<sequence length="73" mass="7890">MSSPATTADALRGEIRGHKAAIRRHRAQLSQTKAALVALELELTRRGIRLIVKGEGGIHGQDQYQTQEAQAAS</sequence>
<dbReference type="EMBL" id="LAZR01009712">
    <property type="protein sequence ID" value="KKM71007.1"/>
    <property type="molecule type" value="Genomic_DNA"/>
</dbReference>
<proteinExistence type="predicted"/>
<organism evidence="1">
    <name type="scientific">marine sediment metagenome</name>
    <dbReference type="NCBI Taxonomy" id="412755"/>
    <lineage>
        <taxon>unclassified sequences</taxon>
        <taxon>metagenomes</taxon>
        <taxon>ecological metagenomes</taxon>
    </lineage>
</organism>